<evidence type="ECO:0000256" key="2">
    <source>
        <dbReference type="SAM" id="Phobius"/>
    </source>
</evidence>
<feature type="region of interest" description="Disordered" evidence="1">
    <location>
        <begin position="78"/>
        <end position="134"/>
    </location>
</feature>
<comment type="caution">
    <text evidence="3">The sequence shown here is derived from an EMBL/GenBank/DDBJ whole genome shotgun (WGS) entry which is preliminary data.</text>
</comment>
<dbReference type="Pfam" id="PF15202">
    <property type="entry name" value="Adipogenin"/>
    <property type="match status" value="1"/>
</dbReference>
<evidence type="ECO:0000313" key="4">
    <source>
        <dbReference type="Proteomes" id="UP001333110"/>
    </source>
</evidence>
<reference evidence="3 4" key="1">
    <citation type="journal article" date="2023" name="J. Hered.">
        <title>Chromosome-level genome of the wood stork (Mycteria americana) provides insight into avian chromosome evolution.</title>
        <authorList>
            <person name="Flamio R. Jr."/>
            <person name="Ramstad K.M."/>
        </authorList>
    </citation>
    <scope>NUCLEOTIDE SEQUENCE [LARGE SCALE GENOMIC DNA]</scope>
    <source>
        <strain evidence="3">JAX WOST 10</strain>
    </source>
</reference>
<accession>A0AAN7NKU8</accession>
<dbReference type="PANTHER" id="PTHR38499">
    <property type="entry name" value="ADIPOGENIN"/>
    <property type="match status" value="1"/>
</dbReference>
<keyword evidence="2" id="KW-0812">Transmembrane</keyword>
<dbReference type="Proteomes" id="UP001333110">
    <property type="component" value="Unassembled WGS sequence"/>
</dbReference>
<sequence>MPPTCNPCCVKRGLQIVSILEAQRNLKQAMKYPLVPLVNDLTFPLLFFWFCLPFVMLLIIIIIWLQLLLNEEMPSAEEIKQKSSDEPDSDSKFEDEATEEENQNETSSIETQEETQSSGSLGKLRPKPAYLSSKPTSQKQSLLAAISASWCQSQKIRPSHVEKNDVCNILMLLCTMLSSLTWNFVCQLLQISNVLRIQLLPSSLIVYMAQLLVLLGEKVVKILGSLRLESRGLLASVLGRRYKCDEAPRATSGLCLFSTPDKLIQG</sequence>
<evidence type="ECO:0000313" key="3">
    <source>
        <dbReference type="EMBL" id="KAK4812768.1"/>
    </source>
</evidence>
<feature type="compositionally biased region" description="Basic and acidic residues" evidence="1">
    <location>
        <begin position="78"/>
        <end position="95"/>
    </location>
</feature>
<protein>
    <recommendedName>
        <fullName evidence="5">Adipogenin</fullName>
    </recommendedName>
</protein>
<dbReference type="EMBL" id="JAUNZN010000014">
    <property type="protein sequence ID" value="KAK4812768.1"/>
    <property type="molecule type" value="Genomic_DNA"/>
</dbReference>
<name>A0AAN7NKU8_MYCAM</name>
<gene>
    <name evidence="3" type="ORF">QYF61_020388</name>
</gene>
<feature type="transmembrane region" description="Helical" evidence="2">
    <location>
        <begin position="46"/>
        <end position="69"/>
    </location>
</feature>
<organism evidence="3 4">
    <name type="scientific">Mycteria americana</name>
    <name type="common">Wood stork</name>
    <dbReference type="NCBI Taxonomy" id="33587"/>
    <lineage>
        <taxon>Eukaryota</taxon>
        <taxon>Metazoa</taxon>
        <taxon>Chordata</taxon>
        <taxon>Craniata</taxon>
        <taxon>Vertebrata</taxon>
        <taxon>Euteleostomi</taxon>
        <taxon>Archelosauria</taxon>
        <taxon>Archosauria</taxon>
        <taxon>Dinosauria</taxon>
        <taxon>Saurischia</taxon>
        <taxon>Theropoda</taxon>
        <taxon>Coelurosauria</taxon>
        <taxon>Aves</taxon>
        <taxon>Neognathae</taxon>
        <taxon>Neoaves</taxon>
        <taxon>Aequornithes</taxon>
        <taxon>Ciconiiformes</taxon>
        <taxon>Ciconiidae</taxon>
        <taxon>Mycteria</taxon>
    </lineage>
</organism>
<feature type="compositionally biased region" description="Low complexity" evidence="1">
    <location>
        <begin position="104"/>
        <end position="118"/>
    </location>
</feature>
<evidence type="ECO:0000256" key="1">
    <source>
        <dbReference type="SAM" id="MobiDB-lite"/>
    </source>
</evidence>
<dbReference type="GO" id="GO:0045444">
    <property type="term" value="P:fat cell differentiation"/>
    <property type="evidence" value="ECO:0007669"/>
    <property type="project" value="InterPro"/>
</dbReference>
<keyword evidence="4" id="KW-1185">Reference proteome</keyword>
<proteinExistence type="predicted"/>
<keyword evidence="2" id="KW-1133">Transmembrane helix</keyword>
<dbReference type="AlphaFoldDB" id="A0AAN7NKU8"/>
<evidence type="ECO:0008006" key="5">
    <source>
        <dbReference type="Google" id="ProtNLM"/>
    </source>
</evidence>
<dbReference type="PANTHER" id="PTHR38499:SF1">
    <property type="entry name" value="ADIPOGENIN"/>
    <property type="match status" value="1"/>
</dbReference>
<keyword evidence="2" id="KW-0472">Membrane</keyword>
<dbReference type="InterPro" id="IPR027938">
    <property type="entry name" value="Adipogenin"/>
</dbReference>